<gene>
    <name evidence="1" type="ORF">TVAG_326690</name>
</gene>
<accession>A2G4U9</accession>
<keyword evidence="2" id="KW-1185">Reference proteome</keyword>
<dbReference type="Proteomes" id="UP000001542">
    <property type="component" value="Unassembled WGS sequence"/>
</dbReference>
<dbReference type="VEuPathDB" id="TrichDB:TVAG_326690"/>
<name>A2G4U9_TRIV3</name>
<reference evidence="1" key="2">
    <citation type="journal article" date="2007" name="Science">
        <title>Draft genome sequence of the sexually transmitted pathogen Trichomonas vaginalis.</title>
        <authorList>
            <person name="Carlton J.M."/>
            <person name="Hirt R.P."/>
            <person name="Silva J.C."/>
            <person name="Delcher A.L."/>
            <person name="Schatz M."/>
            <person name="Zhao Q."/>
            <person name="Wortman J.R."/>
            <person name="Bidwell S.L."/>
            <person name="Alsmark U.C.M."/>
            <person name="Besteiro S."/>
            <person name="Sicheritz-Ponten T."/>
            <person name="Noel C.J."/>
            <person name="Dacks J.B."/>
            <person name="Foster P.G."/>
            <person name="Simillion C."/>
            <person name="Van de Peer Y."/>
            <person name="Miranda-Saavedra D."/>
            <person name="Barton G.J."/>
            <person name="Westrop G.D."/>
            <person name="Mueller S."/>
            <person name="Dessi D."/>
            <person name="Fiori P.L."/>
            <person name="Ren Q."/>
            <person name="Paulsen I."/>
            <person name="Zhang H."/>
            <person name="Bastida-Corcuera F.D."/>
            <person name="Simoes-Barbosa A."/>
            <person name="Brown M.T."/>
            <person name="Hayes R.D."/>
            <person name="Mukherjee M."/>
            <person name="Okumura C.Y."/>
            <person name="Schneider R."/>
            <person name="Smith A.J."/>
            <person name="Vanacova S."/>
            <person name="Villalvazo M."/>
            <person name="Haas B.J."/>
            <person name="Pertea M."/>
            <person name="Feldblyum T.V."/>
            <person name="Utterback T.R."/>
            <person name="Shu C.L."/>
            <person name="Osoegawa K."/>
            <person name="de Jong P.J."/>
            <person name="Hrdy I."/>
            <person name="Horvathova L."/>
            <person name="Zubacova Z."/>
            <person name="Dolezal P."/>
            <person name="Malik S.B."/>
            <person name="Logsdon J.M. Jr."/>
            <person name="Henze K."/>
            <person name="Gupta A."/>
            <person name="Wang C.C."/>
            <person name="Dunne R.L."/>
            <person name="Upcroft J.A."/>
            <person name="Upcroft P."/>
            <person name="White O."/>
            <person name="Salzberg S.L."/>
            <person name="Tang P."/>
            <person name="Chiu C.-H."/>
            <person name="Lee Y.-S."/>
            <person name="Embley T.M."/>
            <person name="Coombs G.H."/>
            <person name="Mottram J.C."/>
            <person name="Tachezy J."/>
            <person name="Fraser-Liggett C.M."/>
            <person name="Johnson P.J."/>
        </authorList>
    </citation>
    <scope>NUCLEOTIDE SEQUENCE [LARGE SCALE GENOMIC DNA]</scope>
    <source>
        <strain evidence="1">G3</strain>
    </source>
</reference>
<dbReference type="VEuPathDB" id="TrichDB:TVAGG3_0678270"/>
<sequence>MTLAQFDCLFNDLRCYISALQSEYESSKDYTINLKIGKIAAKVFEIKKQYVADKKNDMTHDQKHIITHYCPRHSRENEQKRKKEFVKDTDYKQTKAYEIIKSMNGGKAPRDDFLKGLIQLIKETDDISVEREATRSKAGRYIFLEKHINVLEELHANGSRFESD</sequence>
<dbReference type="InParanoid" id="A2G4U9"/>
<dbReference type="EMBL" id="DS114393">
    <property type="protein sequence ID" value="EAX87816.1"/>
    <property type="molecule type" value="Genomic_DNA"/>
</dbReference>
<reference evidence="1" key="1">
    <citation type="submission" date="2006-10" db="EMBL/GenBank/DDBJ databases">
        <authorList>
            <person name="Amadeo P."/>
            <person name="Zhao Q."/>
            <person name="Wortman J."/>
            <person name="Fraser-Liggett C."/>
            <person name="Carlton J."/>
        </authorList>
    </citation>
    <scope>NUCLEOTIDE SEQUENCE</scope>
    <source>
        <strain evidence="1">G3</strain>
    </source>
</reference>
<proteinExistence type="predicted"/>
<evidence type="ECO:0000313" key="2">
    <source>
        <dbReference type="Proteomes" id="UP000001542"/>
    </source>
</evidence>
<organism evidence="1 2">
    <name type="scientific">Trichomonas vaginalis (strain ATCC PRA-98 / G3)</name>
    <dbReference type="NCBI Taxonomy" id="412133"/>
    <lineage>
        <taxon>Eukaryota</taxon>
        <taxon>Metamonada</taxon>
        <taxon>Parabasalia</taxon>
        <taxon>Trichomonadida</taxon>
        <taxon>Trichomonadidae</taxon>
        <taxon>Trichomonas</taxon>
    </lineage>
</organism>
<protein>
    <submittedName>
        <fullName evidence="1">Uncharacterized protein</fullName>
    </submittedName>
</protein>
<evidence type="ECO:0000313" key="1">
    <source>
        <dbReference type="EMBL" id="EAX87816.1"/>
    </source>
</evidence>
<dbReference type="AlphaFoldDB" id="A2G4U9"/>